<feature type="region of interest" description="Disordered" evidence="1">
    <location>
        <begin position="41"/>
        <end position="67"/>
    </location>
</feature>
<reference evidence="2 3" key="1">
    <citation type="journal article" date="2024" name="G3 (Bethesda)">
        <title>Genome assembly of Hibiscus sabdariffa L. provides insights into metabolisms of medicinal natural products.</title>
        <authorList>
            <person name="Kim T."/>
        </authorList>
    </citation>
    <scope>NUCLEOTIDE SEQUENCE [LARGE SCALE GENOMIC DNA]</scope>
    <source>
        <strain evidence="2">TK-2024</strain>
        <tissue evidence="2">Old leaves</tissue>
    </source>
</reference>
<sequence>MNMGTDRVVLIIVGVDSLVFFGVPDAGKELIHVHGPKVLPTLKQSDPQPAKLTPPRHPQSLTLPFSC</sequence>
<accession>A0ABR2RBW2</accession>
<organism evidence="2 3">
    <name type="scientific">Hibiscus sabdariffa</name>
    <name type="common">roselle</name>
    <dbReference type="NCBI Taxonomy" id="183260"/>
    <lineage>
        <taxon>Eukaryota</taxon>
        <taxon>Viridiplantae</taxon>
        <taxon>Streptophyta</taxon>
        <taxon>Embryophyta</taxon>
        <taxon>Tracheophyta</taxon>
        <taxon>Spermatophyta</taxon>
        <taxon>Magnoliopsida</taxon>
        <taxon>eudicotyledons</taxon>
        <taxon>Gunneridae</taxon>
        <taxon>Pentapetalae</taxon>
        <taxon>rosids</taxon>
        <taxon>malvids</taxon>
        <taxon>Malvales</taxon>
        <taxon>Malvaceae</taxon>
        <taxon>Malvoideae</taxon>
        <taxon>Hibiscus</taxon>
    </lineage>
</organism>
<protein>
    <submittedName>
        <fullName evidence="2">Uncharacterized protein</fullName>
    </submittedName>
</protein>
<evidence type="ECO:0000256" key="1">
    <source>
        <dbReference type="SAM" id="MobiDB-lite"/>
    </source>
</evidence>
<evidence type="ECO:0000313" key="2">
    <source>
        <dbReference type="EMBL" id="KAK9010394.1"/>
    </source>
</evidence>
<dbReference type="EMBL" id="JBBPBN010000024">
    <property type="protein sequence ID" value="KAK9010394.1"/>
    <property type="molecule type" value="Genomic_DNA"/>
</dbReference>
<comment type="caution">
    <text evidence="2">The sequence shown here is derived from an EMBL/GenBank/DDBJ whole genome shotgun (WGS) entry which is preliminary data.</text>
</comment>
<dbReference type="Proteomes" id="UP001396334">
    <property type="component" value="Unassembled WGS sequence"/>
</dbReference>
<evidence type="ECO:0000313" key="3">
    <source>
        <dbReference type="Proteomes" id="UP001396334"/>
    </source>
</evidence>
<keyword evidence="3" id="KW-1185">Reference proteome</keyword>
<name>A0ABR2RBW2_9ROSI</name>
<proteinExistence type="predicted"/>
<gene>
    <name evidence="2" type="ORF">V6N11_036905</name>
</gene>